<organism evidence="8 9">
    <name type="scientific">Desulfosporosinus acididurans</name>
    <dbReference type="NCBI Taxonomy" id="476652"/>
    <lineage>
        <taxon>Bacteria</taxon>
        <taxon>Bacillati</taxon>
        <taxon>Bacillota</taxon>
        <taxon>Clostridia</taxon>
        <taxon>Eubacteriales</taxon>
        <taxon>Desulfitobacteriaceae</taxon>
        <taxon>Desulfosporosinus</taxon>
    </lineage>
</organism>
<evidence type="ECO:0000313" key="8">
    <source>
        <dbReference type="EMBL" id="KLU64774.1"/>
    </source>
</evidence>
<dbReference type="InterPro" id="IPR014780">
    <property type="entry name" value="tRNA_psdUridine_synth_TruB"/>
</dbReference>
<name>A0A0J1FMP8_9FIRM</name>
<dbReference type="EMBL" id="LDZY01000012">
    <property type="protein sequence ID" value="KLU64774.1"/>
    <property type="molecule type" value="Genomic_DNA"/>
</dbReference>
<dbReference type="InterPro" id="IPR002501">
    <property type="entry name" value="PsdUridine_synth_N"/>
</dbReference>
<feature type="domain" description="Pseudouridine synthase II N-terminal" evidence="6">
    <location>
        <begin position="23"/>
        <end position="173"/>
    </location>
</feature>
<dbReference type="HAMAP" id="MF_01080">
    <property type="entry name" value="TruB_bact"/>
    <property type="match status" value="1"/>
</dbReference>
<evidence type="ECO:0000256" key="5">
    <source>
        <dbReference type="HAMAP-Rule" id="MF_01080"/>
    </source>
</evidence>
<dbReference type="GO" id="GO:1990481">
    <property type="term" value="P:mRNA pseudouridine synthesis"/>
    <property type="evidence" value="ECO:0007669"/>
    <property type="project" value="TreeGrafter"/>
</dbReference>
<evidence type="ECO:0000256" key="4">
    <source>
        <dbReference type="ARBA" id="ARBA00023235"/>
    </source>
</evidence>
<sequence>MDGIVNVLKPPGMTSADVVAWMRRTLKTKKVGHTGTLDPGVVGVLPICVGKGTRLAEYITEQGKAYLAEVTFGIKTDTQDSFGKTVFEKQPFLKRAEVERELRKFTGKISQIPPMFSAVHKDGKRLYEYARQGISIEREPREVTLYKIELKKWYDEEFPRAILYIECSKGTYIRTLCYDLGEDLGCGAYMSYLLRIRSGPFEIQDSWTLEEIDETVQTSLAPFLLPLTAGIDLPKVYLSAARANAFRNGLSTKRELVRTSEPISNSQVQVLEGELLIGIGVWRENSLFPYKVIG</sequence>
<evidence type="ECO:0000259" key="6">
    <source>
        <dbReference type="Pfam" id="PF01509"/>
    </source>
</evidence>
<dbReference type="InterPro" id="IPR020103">
    <property type="entry name" value="PsdUridine_synth_cat_dom_sf"/>
</dbReference>
<keyword evidence="3 5" id="KW-0819">tRNA processing</keyword>
<reference evidence="8 9" key="1">
    <citation type="submission" date="2015-06" db="EMBL/GenBank/DDBJ databases">
        <title>Draft genome of the moderately acidophilic sulfate reducer Candidatus Desulfosporosinus acididurans strain M1.</title>
        <authorList>
            <person name="Poehlein A."/>
            <person name="Petzsch P."/>
            <person name="Johnson B.D."/>
            <person name="Schloemann M."/>
            <person name="Daniel R."/>
            <person name="Muehling M."/>
        </authorList>
    </citation>
    <scope>NUCLEOTIDE SEQUENCE [LARGE SCALE GENOMIC DNA]</scope>
    <source>
        <strain evidence="8 9">M1</strain>
    </source>
</reference>
<feature type="domain" description="tRNA pseudouridylate synthase B C-terminal" evidence="7">
    <location>
        <begin position="174"/>
        <end position="228"/>
    </location>
</feature>
<evidence type="ECO:0000259" key="7">
    <source>
        <dbReference type="Pfam" id="PF16198"/>
    </source>
</evidence>
<dbReference type="PANTHER" id="PTHR13767:SF2">
    <property type="entry name" value="PSEUDOURIDYLATE SYNTHASE TRUB1"/>
    <property type="match status" value="1"/>
</dbReference>
<dbReference type="AlphaFoldDB" id="A0A0J1FMP8"/>
<dbReference type="GO" id="GO:0160148">
    <property type="term" value="F:tRNA pseudouridine(55) synthase activity"/>
    <property type="evidence" value="ECO:0007669"/>
    <property type="project" value="UniProtKB-EC"/>
</dbReference>
<comment type="similarity">
    <text evidence="2 5">Belongs to the pseudouridine synthase TruB family. Type 1 subfamily.</text>
</comment>
<dbReference type="GO" id="GO:0003723">
    <property type="term" value="F:RNA binding"/>
    <property type="evidence" value="ECO:0007669"/>
    <property type="project" value="InterPro"/>
</dbReference>
<dbReference type="CDD" id="cd02573">
    <property type="entry name" value="PseudoU_synth_EcTruB"/>
    <property type="match status" value="1"/>
</dbReference>
<dbReference type="NCBIfam" id="TIGR00431">
    <property type="entry name" value="TruB"/>
    <property type="match status" value="1"/>
</dbReference>
<dbReference type="GO" id="GO:0031119">
    <property type="term" value="P:tRNA pseudouridine synthesis"/>
    <property type="evidence" value="ECO:0007669"/>
    <property type="project" value="UniProtKB-UniRule"/>
</dbReference>
<dbReference type="STRING" id="476652.DEAC_c34180"/>
<dbReference type="Pfam" id="PF16198">
    <property type="entry name" value="TruB_C_2"/>
    <property type="match status" value="1"/>
</dbReference>
<comment type="catalytic activity">
    <reaction evidence="1 5">
        <text>uridine(55) in tRNA = pseudouridine(55) in tRNA</text>
        <dbReference type="Rhea" id="RHEA:42532"/>
        <dbReference type="Rhea" id="RHEA-COMP:10101"/>
        <dbReference type="Rhea" id="RHEA-COMP:10102"/>
        <dbReference type="ChEBI" id="CHEBI:65314"/>
        <dbReference type="ChEBI" id="CHEBI:65315"/>
        <dbReference type="EC" id="5.4.99.25"/>
    </reaction>
</comment>
<dbReference type="Proteomes" id="UP000036356">
    <property type="component" value="Unassembled WGS sequence"/>
</dbReference>
<evidence type="ECO:0000256" key="3">
    <source>
        <dbReference type="ARBA" id="ARBA00022694"/>
    </source>
</evidence>
<dbReference type="Pfam" id="PF01509">
    <property type="entry name" value="TruB_N"/>
    <property type="match status" value="1"/>
</dbReference>
<dbReference type="InterPro" id="IPR032819">
    <property type="entry name" value="TruB_C"/>
</dbReference>
<dbReference type="SUPFAM" id="SSF55120">
    <property type="entry name" value="Pseudouridine synthase"/>
    <property type="match status" value="1"/>
</dbReference>
<evidence type="ECO:0000256" key="2">
    <source>
        <dbReference type="ARBA" id="ARBA00005642"/>
    </source>
</evidence>
<evidence type="ECO:0000256" key="1">
    <source>
        <dbReference type="ARBA" id="ARBA00000385"/>
    </source>
</evidence>
<dbReference type="Gene3D" id="3.30.2350.10">
    <property type="entry name" value="Pseudouridine synthase"/>
    <property type="match status" value="1"/>
</dbReference>
<proteinExistence type="inferred from homology"/>
<accession>A0A0J1FMP8</accession>
<evidence type="ECO:0000313" key="9">
    <source>
        <dbReference type="Proteomes" id="UP000036356"/>
    </source>
</evidence>
<protein>
    <recommendedName>
        <fullName evidence="5">tRNA pseudouridine synthase B</fullName>
        <ecNumber evidence="5">5.4.99.25</ecNumber>
    </recommendedName>
    <alternativeName>
        <fullName evidence="5">tRNA pseudouridine(55) synthase</fullName>
        <shortName evidence="5">Psi55 synthase</shortName>
    </alternativeName>
    <alternativeName>
        <fullName evidence="5">tRNA pseudouridylate synthase</fullName>
    </alternativeName>
    <alternativeName>
        <fullName evidence="5">tRNA-uridine isomerase</fullName>
    </alternativeName>
</protein>
<keyword evidence="9" id="KW-1185">Reference proteome</keyword>
<dbReference type="PATRIC" id="fig|476652.3.peg.3607"/>
<dbReference type="PANTHER" id="PTHR13767">
    <property type="entry name" value="TRNA-PSEUDOURIDINE SYNTHASE"/>
    <property type="match status" value="1"/>
</dbReference>
<comment type="function">
    <text evidence="5">Responsible for synthesis of pseudouridine from uracil-55 in the psi GC loop of transfer RNAs.</text>
</comment>
<comment type="caution">
    <text evidence="8">The sequence shown here is derived from an EMBL/GenBank/DDBJ whole genome shotgun (WGS) entry which is preliminary data.</text>
</comment>
<feature type="active site" description="Nucleophile" evidence="5">
    <location>
        <position position="38"/>
    </location>
</feature>
<dbReference type="FunFam" id="3.30.2350.10:FF:000011">
    <property type="entry name" value="tRNA pseudouridine synthase B"/>
    <property type="match status" value="1"/>
</dbReference>
<keyword evidence="4 5" id="KW-0413">Isomerase</keyword>
<dbReference type="EC" id="5.4.99.25" evidence="5"/>
<gene>
    <name evidence="5 8" type="primary">truB</name>
    <name evidence="8" type="ORF">DEAC_c34180</name>
</gene>
<dbReference type="RefSeq" id="WP_047811214.1">
    <property type="nucleotide sequence ID" value="NZ_LDZY01000012.1"/>
</dbReference>